<dbReference type="Proteomes" id="UP000245207">
    <property type="component" value="Unassembled WGS sequence"/>
</dbReference>
<keyword evidence="8" id="KW-1185">Reference proteome</keyword>
<keyword evidence="2" id="KW-0805">Transcription regulation</keyword>
<dbReference type="GO" id="GO:0003677">
    <property type="term" value="F:DNA binding"/>
    <property type="evidence" value="ECO:0007669"/>
    <property type="project" value="UniProtKB-KW"/>
</dbReference>
<dbReference type="InterPro" id="IPR003340">
    <property type="entry name" value="B3_DNA-bd"/>
</dbReference>
<dbReference type="OrthoDB" id="2020802at2759"/>
<dbReference type="PANTHER" id="PTHR31140">
    <property type="entry name" value="B3 DOMAIN-CONTAINING TRANSCRIPTION FACTOR ABI3"/>
    <property type="match status" value="1"/>
</dbReference>
<comment type="subcellular location">
    <subcellularLocation>
        <location evidence="1">Nucleus</location>
    </subcellularLocation>
</comment>
<evidence type="ECO:0000256" key="1">
    <source>
        <dbReference type="ARBA" id="ARBA00004123"/>
    </source>
</evidence>
<dbReference type="Pfam" id="PF02362">
    <property type="entry name" value="B3"/>
    <property type="match status" value="1"/>
</dbReference>
<keyword evidence="3" id="KW-0238">DNA-binding</keyword>
<comment type="caution">
    <text evidence="7">The sequence shown here is derived from an EMBL/GenBank/DDBJ whole genome shotgun (WGS) entry which is preliminary data.</text>
</comment>
<gene>
    <name evidence="7" type="ORF">CTI12_AA346280</name>
</gene>
<dbReference type="InterPro" id="IPR044800">
    <property type="entry name" value="LEC2-like"/>
</dbReference>
<dbReference type="PANTHER" id="PTHR31140:SF70">
    <property type="entry name" value="B3 DOMAIN-CONTAINING PROTEIN OS11G0156000"/>
    <property type="match status" value="1"/>
</dbReference>
<dbReference type="InterPro" id="IPR015300">
    <property type="entry name" value="DNA-bd_pseudobarrel_sf"/>
</dbReference>
<dbReference type="SMART" id="SM01019">
    <property type="entry name" value="B3"/>
    <property type="match status" value="1"/>
</dbReference>
<dbReference type="Gene3D" id="2.40.330.10">
    <property type="entry name" value="DNA-binding pseudobarrel domain"/>
    <property type="match status" value="1"/>
</dbReference>
<evidence type="ECO:0000256" key="4">
    <source>
        <dbReference type="ARBA" id="ARBA00023163"/>
    </source>
</evidence>
<dbReference type="CDD" id="cd10017">
    <property type="entry name" value="B3_DNA"/>
    <property type="match status" value="1"/>
</dbReference>
<evidence type="ECO:0000259" key="6">
    <source>
        <dbReference type="PROSITE" id="PS50863"/>
    </source>
</evidence>
<evidence type="ECO:0000256" key="5">
    <source>
        <dbReference type="ARBA" id="ARBA00023242"/>
    </source>
</evidence>
<protein>
    <submittedName>
        <fullName evidence="7">B3 domain-containing protein</fullName>
    </submittedName>
</protein>
<name>A0A2U1MRP8_ARTAN</name>
<proteinExistence type="predicted"/>
<keyword evidence="4" id="KW-0804">Transcription</keyword>
<dbReference type="GO" id="GO:0003700">
    <property type="term" value="F:DNA-binding transcription factor activity"/>
    <property type="evidence" value="ECO:0007669"/>
    <property type="project" value="InterPro"/>
</dbReference>
<dbReference type="GO" id="GO:0005634">
    <property type="term" value="C:nucleus"/>
    <property type="evidence" value="ECO:0007669"/>
    <property type="project" value="UniProtKB-SubCell"/>
</dbReference>
<dbReference type="SUPFAM" id="SSF101936">
    <property type="entry name" value="DNA-binding pseudobarrel domain"/>
    <property type="match status" value="1"/>
</dbReference>
<evidence type="ECO:0000313" key="7">
    <source>
        <dbReference type="EMBL" id="PWA63945.1"/>
    </source>
</evidence>
<dbReference type="STRING" id="35608.A0A2U1MRP8"/>
<accession>A0A2U1MRP8</accession>
<keyword evidence="5" id="KW-0539">Nucleus</keyword>
<evidence type="ECO:0000313" key="8">
    <source>
        <dbReference type="Proteomes" id="UP000245207"/>
    </source>
</evidence>
<sequence length="145" mass="17111">MDFGSEITHENKTTDHVAIDVHTNAFRRYLLLEPVRKRMKVTQYYSNIENIGKVPVAFALACLFMISSKDQLRKGLLLTFEDELGKLWRFRYSYWNSSQSYVLTKGWSKYVKDKRLDAGDVVLFEKHVLDCDRMFIGWRRRSSAC</sequence>
<reference evidence="7 8" key="1">
    <citation type="journal article" date="2018" name="Mol. Plant">
        <title>The genome of Artemisia annua provides insight into the evolution of Asteraceae family and artemisinin biosynthesis.</title>
        <authorList>
            <person name="Shen Q."/>
            <person name="Zhang L."/>
            <person name="Liao Z."/>
            <person name="Wang S."/>
            <person name="Yan T."/>
            <person name="Shi P."/>
            <person name="Liu M."/>
            <person name="Fu X."/>
            <person name="Pan Q."/>
            <person name="Wang Y."/>
            <person name="Lv Z."/>
            <person name="Lu X."/>
            <person name="Zhang F."/>
            <person name="Jiang W."/>
            <person name="Ma Y."/>
            <person name="Chen M."/>
            <person name="Hao X."/>
            <person name="Li L."/>
            <person name="Tang Y."/>
            <person name="Lv G."/>
            <person name="Zhou Y."/>
            <person name="Sun X."/>
            <person name="Brodelius P.E."/>
            <person name="Rose J.K.C."/>
            <person name="Tang K."/>
        </authorList>
    </citation>
    <scope>NUCLEOTIDE SEQUENCE [LARGE SCALE GENOMIC DNA]</scope>
    <source>
        <strain evidence="8">cv. Huhao1</strain>
        <tissue evidence="7">Leaf</tissue>
    </source>
</reference>
<organism evidence="7 8">
    <name type="scientific">Artemisia annua</name>
    <name type="common">Sweet wormwood</name>
    <dbReference type="NCBI Taxonomy" id="35608"/>
    <lineage>
        <taxon>Eukaryota</taxon>
        <taxon>Viridiplantae</taxon>
        <taxon>Streptophyta</taxon>
        <taxon>Embryophyta</taxon>
        <taxon>Tracheophyta</taxon>
        <taxon>Spermatophyta</taxon>
        <taxon>Magnoliopsida</taxon>
        <taxon>eudicotyledons</taxon>
        <taxon>Gunneridae</taxon>
        <taxon>Pentapetalae</taxon>
        <taxon>asterids</taxon>
        <taxon>campanulids</taxon>
        <taxon>Asterales</taxon>
        <taxon>Asteraceae</taxon>
        <taxon>Asteroideae</taxon>
        <taxon>Anthemideae</taxon>
        <taxon>Artemisiinae</taxon>
        <taxon>Artemisia</taxon>
    </lineage>
</organism>
<dbReference type="PROSITE" id="PS50863">
    <property type="entry name" value="B3"/>
    <property type="match status" value="1"/>
</dbReference>
<dbReference type="EMBL" id="PKPP01004524">
    <property type="protein sequence ID" value="PWA63945.1"/>
    <property type="molecule type" value="Genomic_DNA"/>
</dbReference>
<dbReference type="AlphaFoldDB" id="A0A2U1MRP8"/>
<feature type="domain" description="TF-B3" evidence="6">
    <location>
        <begin position="78"/>
        <end position="142"/>
    </location>
</feature>
<evidence type="ECO:0000256" key="2">
    <source>
        <dbReference type="ARBA" id="ARBA00023015"/>
    </source>
</evidence>
<evidence type="ECO:0000256" key="3">
    <source>
        <dbReference type="ARBA" id="ARBA00023125"/>
    </source>
</evidence>